<dbReference type="Proteomes" id="UP000198600">
    <property type="component" value="Chromosome I"/>
</dbReference>
<evidence type="ECO:0000259" key="1">
    <source>
        <dbReference type="Pfam" id="PF00534"/>
    </source>
</evidence>
<dbReference type="EMBL" id="LT629802">
    <property type="protein sequence ID" value="SDU87618.1"/>
    <property type="molecule type" value="Genomic_DNA"/>
</dbReference>
<dbReference type="InterPro" id="IPR001296">
    <property type="entry name" value="Glyco_trans_1"/>
</dbReference>
<dbReference type="Pfam" id="PF00534">
    <property type="entry name" value="Glycos_transf_1"/>
    <property type="match status" value="1"/>
</dbReference>
<dbReference type="GO" id="GO:0016757">
    <property type="term" value="F:glycosyltransferase activity"/>
    <property type="evidence" value="ECO:0007669"/>
    <property type="project" value="InterPro"/>
</dbReference>
<name>A0A1H2M3U5_9PSED</name>
<keyword evidence="3" id="KW-0808">Transferase</keyword>
<dbReference type="STRING" id="46679.SAMN05216202_0942"/>
<proteinExistence type="predicted"/>
<keyword evidence="4" id="KW-1185">Reference proteome</keyword>
<dbReference type="InterPro" id="IPR028098">
    <property type="entry name" value="Glyco_trans_4-like_N"/>
</dbReference>
<feature type="domain" description="Glycosyltransferase subfamily 4-like N-terminal" evidence="2">
    <location>
        <begin position="31"/>
        <end position="178"/>
    </location>
</feature>
<dbReference type="PANTHER" id="PTHR45947:SF3">
    <property type="entry name" value="SULFOQUINOVOSYL TRANSFERASE SQD2"/>
    <property type="match status" value="1"/>
</dbReference>
<sequence>MKKVLHVAETIKGGVATVIRTISAPPQGEASNYELVYLIPLDQKKELQGIDERQIRTFVRTKRDALSLLRFAWNLTRVIFKEKPDVVHLHSTFSGVIGRCVCVLLKPWRSPRIIYCPHAFSFLMESSPAKQKVYSLIERLLQKVTDVIICVSQYELDTAATFGIDRHRMTLIYNGIHHKDDVPASSGPGPVHLLFVGRLDYQKGFDVLLKAFAGVQRTDLKLTVVGSAVIEDAVDRPVLDAVEYVPWVTPAEVNALYQAADALIVPSRWEGFAMVPLEGMAMGLPVIASDCTSLPELVTHGVTGYIFPTGDHQALTELLANIEKPGLLALGAEGRKIVRERFSATLMIRQTYDVYSAPSYQVELSS</sequence>
<evidence type="ECO:0000313" key="4">
    <source>
        <dbReference type="Proteomes" id="UP000198600"/>
    </source>
</evidence>
<gene>
    <name evidence="3" type="ORF">SAMN05216202_0942</name>
</gene>
<dbReference type="Pfam" id="PF13439">
    <property type="entry name" value="Glyco_transf_4"/>
    <property type="match status" value="1"/>
</dbReference>
<dbReference type="RefSeq" id="WP_084381489.1">
    <property type="nucleotide sequence ID" value="NZ_LS483433.1"/>
</dbReference>
<feature type="domain" description="Glycosyl transferase family 1" evidence="1">
    <location>
        <begin position="191"/>
        <end position="324"/>
    </location>
</feature>
<dbReference type="AlphaFoldDB" id="A0A1H2M3U5"/>
<reference evidence="4" key="1">
    <citation type="submission" date="2016-10" db="EMBL/GenBank/DDBJ databases">
        <authorList>
            <person name="Varghese N."/>
            <person name="Submissions S."/>
        </authorList>
    </citation>
    <scope>NUCLEOTIDE SEQUENCE [LARGE SCALE GENOMIC DNA]</scope>
    <source>
        <strain evidence="4">LMG 2223</strain>
    </source>
</reference>
<evidence type="ECO:0000259" key="2">
    <source>
        <dbReference type="Pfam" id="PF13439"/>
    </source>
</evidence>
<dbReference type="Gene3D" id="3.40.50.2000">
    <property type="entry name" value="Glycogen Phosphorylase B"/>
    <property type="match status" value="2"/>
</dbReference>
<dbReference type="PANTHER" id="PTHR45947">
    <property type="entry name" value="SULFOQUINOVOSYL TRANSFERASE SQD2"/>
    <property type="match status" value="1"/>
</dbReference>
<dbReference type="SUPFAM" id="SSF53756">
    <property type="entry name" value="UDP-Glycosyltransferase/glycogen phosphorylase"/>
    <property type="match status" value="1"/>
</dbReference>
<protein>
    <submittedName>
        <fullName evidence="3">Glycosyltransferase involved in cell wall bisynthesis</fullName>
    </submittedName>
</protein>
<organism evidence="3 4">
    <name type="scientific">Pseudomonas mucidolens</name>
    <dbReference type="NCBI Taxonomy" id="46679"/>
    <lineage>
        <taxon>Bacteria</taxon>
        <taxon>Pseudomonadati</taxon>
        <taxon>Pseudomonadota</taxon>
        <taxon>Gammaproteobacteria</taxon>
        <taxon>Pseudomonadales</taxon>
        <taxon>Pseudomonadaceae</taxon>
        <taxon>Pseudomonas</taxon>
    </lineage>
</organism>
<evidence type="ECO:0000313" key="3">
    <source>
        <dbReference type="EMBL" id="SDU87618.1"/>
    </source>
</evidence>
<accession>A0A1H2M3U5</accession>
<dbReference type="InterPro" id="IPR050194">
    <property type="entry name" value="Glycosyltransferase_grp1"/>
</dbReference>
<dbReference type="OrthoDB" id="9777346at2"/>